<evidence type="ECO:0000256" key="2">
    <source>
        <dbReference type="ARBA" id="ARBA00022723"/>
    </source>
</evidence>
<sequence>MLPQAFAALEKRRPNVVFVFADQWRASAMGYAGDPNVKTPNFDRLAAESFNFKNAVSVCPVCSPARASMITGQYPLKHGVFVNDVYLEQDGPSIADCFNLAGYNTGYIGKWHLDGHGRSAFIPKDRRQGFQFWQALECSHNYNASEYYDNEDPEIKMWKGYDAYDQTTHAIEYIQSNRGNPFVLFLSWGPPHAPYMTAPEKFQKMYDWAKLELLPNVPESDKFIRPAGSDEYARMDPVERTRWIMAGYYAHCSALDACVGRLQTAIRDAGLEEDTIFVFTSDHGDMLGSHGLWKKQWPYDESACVPFLLKYPGFGKSGRAVKTPINTPDIMPTLLDLCGIQSPSSVQGKSRVREMNGREIPEEAVLIANVHSFGQWNAARGGKEWRGVRTARYTYVRDLRGPWLLFDNDKDPYQMNNLIGNPESVPLQKRFEELLQRKLAETDDRFLCGMDYIDQWGYVVDESGTVPYLR</sequence>
<keyword evidence="6" id="KW-1185">Reference proteome</keyword>
<evidence type="ECO:0000313" key="6">
    <source>
        <dbReference type="Proteomes" id="UP000464954"/>
    </source>
</evidence>
<dbReference type="AlphaFoldDB" id="A0A6P1M8J8"/>
<proteinExistence type="inferred from homology"/>
<dbReference type="SUPFAM" id="SSF53649">
    <property type="entry name" value="Alkaline phosphatase-like"/>
    <property type="match status" value="1"/>
</dbReference>
<dbReference type="Gene3D" id="3.40.720.10">
    <property type="entry name" value="Alkaline Phosphatase, subunit A"/>
    <property type="match status" value="1"/>
</dbReference>
<dbReference type="GO" id="GO:0016740">
    <property type="term" value="F:transferase activity"/>
    <property type="evidence" value="ECO:0007669"/>
    <property type="project" value="UniProtKB-KW"/>
</dbReference>
<comment type="similarity">
    <text evidence="1">Belongs to the sulfatase family.</text>
</comment>
<dbReference type="Pfam" id="PF00884">
    <property type="entry name" value="Sulfatase"/>
    <property type="match status" value="1"/>
</dbReference>
<dbReference type="GO" id="GO:0008484">
    <property type="term" value="F:sulfuric ester hydrolase activity"/>
    <property type="evidence" value="ECO:0007669"/>
    <property type="project" value="TreeGrafter"/>
</dbReference>
<dbReference type="KEGG" id="taer:GT409_10970"/>
<keyword evidence="3 5" id="KW-0378">Hydrolase</keyword>
<evidence type="ECO:0000259" key="4">
    <source>
        <dbReference type="Pfam" id="PF00884"/>
    </source>
</evidence>
<dbReference type="PANTHER" id="PTHR45953:SF1">
    <property type="entry name" value="IDURONATE 2-SULFATASE"/>
    <property type="match status" value="1"/>
</dbReference>
<dbReference type="PROSITE" id="PS00523">
    <property type="entry name" value="SULFATASE_1"/>
    <property type="match status" value="1"/>
</dbReference>
<dbReference type="CDD" id="cd16034">
    <property type="entry name" value="sulfatase_like"/>
    <property type="match status" value="1"/>
</dbReference>
<dbReference type="PANTHER" id="PTHR45953">
    <property type="entry name" value="IDURONATE 2-SULFATASE"/>
    <property type="match status" value="1"/>
</dbReference>
<dbReference type="InterPro" id="IPR024607">
    <property type="entry name" value="Sulfatase_CS"/>
</dbReference>
<gene>
    <name evidence="5" type="ORF">GT409_10970</name>
</gene>
<dbReference type="InterPro" id="IPR017850">
    <property type="entry name" value="Alkaline_phosphatase_core_sf"/>
</dbReference>
<evidence type="ECO:0000256" key="1">
    <source>
        <dbReference type="ARBA" id="ARBA00008779"/>
    </source>
</evidence>
<keyword evidence="2" id="KW-0479">Metal-binding</keyword>
<keyword evidence="5" id="KW-0808">Transferase</keyword>
<dbReference type="EMBL" id="CP047593">
    <property type="protein sequence ID" value="QHI70930.1"/>
    <property type="molecule type" value="Genomic_DNA"/>
</dbReference>
<protein>
    <submittedName>
        <fullName evidence="5">Sulfatase-like hydrolase/transferase</fullName>
    </submittedName>
</protein>
<dbReference type="Gene3D" id="3.30.1120.10">
    <property type="match status" value="1"/>
</dbReference>
<name>A0A6P1M8J8_9BACT</name>
<feature type="domain" description="Sulfatase N-terminal" evidence="4">
    <location>
        <begin position="14"/>
        <end position="340"/>
    </location>
</feature>
<evidence type="ECO:0000313" key="5">
    <source>
        <dbReference type="EMBL" id="QHI70930.1"/>
    </source>
</evidence>
<evidence type="ECO:0000256" key="3">
    <source>
        <dbReference type="ARBA" id="ARBA00022801"/>
    </source>
</evidence>
<dbReference type="PROSITE" id="PS00149">
    <property type="entry name" value="SULFATASE_2"/>
    <property type="match status" value="1"/>
</dbReference>
<dbReference type="Proteomes" id="UP000464954">
    <property type="component" value="Chromosome"/>
</dbReference>
<organism evidence="5 6">
    <name type="scientific">Tichowtungia aerotolerans</name>
    <dbReference type="NCBI Taxonomy" id="2697043"/>
    <lineage>
        <taxon>Bacteria</taxon>
        <taxon>Pseudomonadati</taxon>
        <taxon>Kiritimatiellota</taxon>
        <taxon>Tichowtungiia</taxon>
        <taxon>Tichowtungiales</taxon>
        <taxon>Tichowtungiaceae</taxon>
        <taxon>Tichowtungia</taxon>
    </lineage>
</organism>
<dbReference type="InterPro" id="IPR000917">
    <property type="entry name" value="Sulfatase_N"/>
</dbReference>
<reference evidence="5 6" key="1">
    <citation type="submission" date="2020-01" db="EMBL/GenBank/DDBJ databases">
        <title>Ponticoccus aerotolerans gen. nov., sp. nov., an anaerobic bacterium and proposal of Ponticoccusceae fam. nov., Ponticoccusles ord. nov. and Ponticoccuse classis nov. in the phylum Kiritimatiellaeota.</title>
        <authorList>
            <person name="Zhou L.Y."/>
            <person name="Du Z.J."/>
        </authorList>
    </citation>
    <scope>NUCLEOTIDE SEQUENCE [LARGE SCALE GENOMIC DNA]</scope>
    <source>
        <strain evidence="5 6">S-5007</strain>
    </source>
</reference>
<dbReference type="GO" id="GO:0046872">
    <property type="term" value="F:metal ion binding"/>
    <property type="evidence" value="ECO:0007669"/>
    <property type="project" value="UniProtKB-KW"/>
</dbReference>
<dbReference type="GO" id="GO:0005737">
    <property type="term" value="C:cytoplasm"/>
    <property type="evidence" value="ECO:0007669"/>
    <property type="project" value="TreeGrafter"/>
</dbReference>
<accession>A0A6P1M8J8</accession>